<dbReference type="EMBL" id="CAVLEF010000132">
    <property type="protein sequence ID" value="CAK1551539.1"/>
    <property type="molecule type" value="Genomic_DNA"/>
</dbReference>
<gene>
    <name evidence="1" type="ORF">LNINA_LOCUS10671</name>
</gene>
<dbReference type="PANTHER" id="PTHR44216">
    <property type="entry name" value="PROTEIN O-MANNOSYL-TRANSFERASE TMTC2"/>
    <property type="match status" value="1"/>
</dbReference>
<reference evidence="1 2" key="1">
    <citation type="submission" date="2023-11" db="EMBL/GenBank/DDBJ databases">
        <authorList>
            <person name="Okamura Y."/>
        </authorList>
    </citation>
    <scope>NUCLEOTIDE SEQUENCE [LARGE SCALE GENOMIC DNA]</scope>
</reference>
<dbReference type="InterPro" id="IPR052384">
    <property type="entry name" value="TMTC_O-mannosyltransferase"/>
</dbReference>
<dbReference type="Proteomes" id="UP001497472">
    <property type="component" value="Unassembled WGS sequence"/>
</dbReference>
<accession>A0AAV1JT12</accession>
<dbReference type="GO" id="GO:0005789">
    <property type="term" value="C:endoplasmic reticulum membrane"/>
    <property type="evidence" value="ECO:0007669"/>
    <property type="project" value="TreeGrafter"/>
</dbReference>
<evidence type="ECO:0000313" key="1">
    <source>
        <dbReference type="EMBL" id="CAK1551539.1"/>
    </source>
</evidence>
<proteinExistence type="predicted"/>
<keyword evidence="2" id="KW-1185">Reference proteome</keyword>
<dbReference type="AlphaFoldDB" id="A0AAV1JT12"/>
<evidence type="ECO:0000313" key="2">
    <source>
        <dbReference type="Proteomes" id="UP001497472"/>
    </source>
</evidence>
<dbReference type="PANTHER" id="PTHR44216:SF3">
    <property type="entry name" value="PROTEIN O-MANNOSYL-TRANSFERASE TMTC2"/>
    <property type="match status" value="1"/>
</dbReference>
<comment type="caution">
    <text evidence="1">The sequence shown here is derived from an EMBL/GenBank/DDBJ whole genome shotgun (WGS) entry which is preliminary data.</text>
</comment>
<name>A0AAV1JT12_9NEOP</name>
<dbReference type="GO" id="GO:0035269">
    <property type="term" value="P:protein O-linked glycosylation via mannose"/>
    <property type="evidence" value="ECO:0007669"/>
    <property type="project" value="TreeGrafter"/>
</dbReference>
<organism evidence="1 2">
    <name type="scientific">Leptosia nina</name>
    <dbReference type="NCBI Taxonomy" id="320188"/>
    <lineage>
        <taxon>Eukaryota</taxon>
        <taxon>Metazoa</taxon>
        <taxon>Ecdysozoa</taxon>
        <taxon>Arthropoda</taxon>
        <taxon>Hexapoda</taxon>
        <taxon>Insecta</taxon>
        <taxon>Pterygota</taxon>
        <taxon>Neoptera</taxon>
        <taxon>Endopterygota</taxon>
        <taxon>Lepidoptera</taxon>
        <taxon>Glossata</taxon>
        <taxon>Ditrysia</taxon>
        <taxon>Papilionoidea</taxon>
        <taxon>Pieridae</taxon>
        <taxon>Pierinae</taxon>
        <taxon>Leptosia</taxon>
    </lineage>
</organism>
<dbReference type="GO" id="GO:0000030">
    <property type="term" value="F:mannosyltransferase activity"/>
    <property type="evidence" value="ECO:0007669"/>
    <property type="project" value="TreeGrafter"/>
</dbReference>
<sequence>MKRRLPTVREDTHKCDSDVVVYLMVTATAVLSYVNSLNGDFVHDDIPAIVTNRDVTGGGLRQLFLDDFWGTPMVDPNSHKSYRPLTTLSFRCAVSLLLREHSLDRVRRNMEAREYDMTCKTLKIRGSAEN</sequence>
<protein>
    <submittedName>
        <fullName evidence="1">Uncharacterized protein</fullName>
    </submittedName>
</protein>